<keyword evidence="2" id="KW-1185">Reference proteome</keyword>
<evidence type="ECO:0000313" key="1">
    <source>
        <dbReference type="EMBL" id="KAF9532256.1"/>
    </source>
</evidence>
<dbReference type="AlphaFoldDB" id="A0A9P6EM01"/>
<organism evidence="1 2">
    <name type="scientific">Crepidotus variabilis</name>
    <dbReference type="NCBI Taxonomy" id="179855"/>
    <lineage>
        <taxon>Eukaryota</taxon>
        <taxon>Fungi</taxon>
        <taxon>Dikarya</taxon>
        <taxon>Basidiomycota</taxon>
        <taxon>Agaricomycotina</taxon>
        <taxon>Agaricomycetes</taxon>
        <taxon>Agaricomycetidae</taxon>
        <taxon>Agaricales</taxon>
        <taxon>Agaricineae</taxon>
        <taxon>Crepidotaceae</taxon>
        <taxon>Crepidotus</taxon>
    </lineage>
</organism>
<proteinExistence type="predicted"/>
<evidence type="ECO:0000313" key="2">
    <source>
        <dbReference type="Proteomes" id="UP000807306"/>
    </source>
</evidence>
<protein>
    <submittedName>
        <fullName evidence="1">Uncharacterized protein</fullName>
    </submittedName>
</protein>
<comment type="caution">
    <text evidence="1">The sequence shown here is derived from an EMBL/GenBank/DDBJ whole genome shotgun (WGS) entry which is preliminary data.</text>
</comment>
<accession>A0A9P6EM01</accession>
<dbReference type="EMBL" id="MU157832">
    <property type="protein sequence ID" value="KAF9532256.1"/>
    <property type="molecule type" value="Genomic_DNA"/>
</dbReference>
<reference evidence="1" key="1">
    <citation type="submission" date="2020-11" db="EMBL/GenBank/DDBJ databases">
        <authorList>
            <consortium name="DOE Joint Genome Institute"/>
            <person name="Ahrendt S."/>
            <person name="Riley R."/>
            <person name="Andreopoulos W."/>
            <person name="Labutti K."/>
            <person name="Pangilinan J."/>
            <person name="Ruiz-Duenas F.J."/>
            <person name="Barrasa J.M."/>
            <person name="Sanchez-Garcia M."/>
            <person name="Camarero S."/>
            <person name="Miyauchi S."/>
            <person name="Serrano A."/>
            <person name="Linde D."/>
            <person name="Babiker R."/>
            <person name="Drula E."/>
            <person name="Ayuso-Fernandez I."/>
            <person name="Pacheco R."/>
            <person name="Padilla G."/>
            <person name="Ferreira P."/>
            <person name="Barriuso J."/>
            <person name="Kellner H."/>
            <person name="Castanera R."/>
            <person name="Alfaro M."/>
            <person name="Ramirez L."/>
            <person name="Pisabarro A.G."/>
            <person name="Kuo A."/>
            <person name="Tritt A."/>
            <person name="Lipzen A."/>
            <person name="He G."/>
            <person name="Yan M."/>
            <person name="Ng V."/>
            <person name="Cullen D."/>
            <person name="Martin F."/>
            <person name="Rosso M.-N."/>
            <person name="Henrissat B."/>
            <person name="Hibbett D."/>
            <person name="Martinez A.T."/>
            <person name="Grigoriev I.V."/>
        </authorList>
    </citation>
    <scope>NUCLEOTIDE SEQUENCE</scope>
    <source>
        <strain evidence="1">CBS 506.95</strain>
    </source>
</reference>
<name>A0A9P6EM01_9AGAR</name>
<dbReference type="OrthoDB" id="26525at2759"/>
<sequence length="53" mass="6277">MYELQTSNDEEETWKDLVFVLADLVWARLTNLQEKHGFDRNLQLTSRAYALTC</sequence>
<dbReference type="Proteomes" id="UP000807306">
    <property type="component" value="Unassembled WGS sequence"/>
</dbReference>
<gene>
    <name evidence="1" type="ORF">CPB83DRAFT_847526</name>
</gene>